<gene>
    <name evidence="11" type="ORF">IAC75_03830</name>
</gene>
<evidence type="ECO:0000313" key="12">
    <source>
        <dbReference type="Proteomes" id="UP000886812"/>
    </source>
</evidence>
<keyword evidence="6 9" id="KW-1133">Transmembrane helix</keyword>
<keyword evidence="7 9" id="KW-0472">Membrane</keyword>
<keyword evidence="2 8" id="KW-0813">Transport</keyword>
<dbReference type="Pfam" id="PF01618">
    <property type="entry name" value="MotA_ExbB"/>
    <property type="match status" value="1"/>
</dbReference>
<name>A0A9D1NKF0_9BACT</name>
<evidence type="ECO:0000256" key="1">
    <source>
        <dbReference type="ARBA" id="ARBA00004651"/>
    </source>
</evidence>
<keyword evidence="3" id="KW-1003">Cell membrane</keyword>
<reference evidence="11" key="1">
    <citation type="submission" date="2020-10" db="EMBL/GenBank/DDBJ databases">
        <authorList>
            <person name="Gilroy R."/>
        </authorList>
    </citation>
    <scope>NUCLEOTIDE SEQUENCE</scope>
    <source>
        <strain evidence="11">10669</strain>
    </source>
</reference>
<evidence type="ECO:0000256" key="4">
    <source>
        <dbReference type="ARBA" id="ARBA00022692"/>
    </source>
</evidence>
<dbReference type="Proteomes" id="UP000886812">
    <property type="component" value="Unassembled WGS sequence"/>
</dbReference>
<proteinExistence type="inferred from homology"/>
<dbReference type="EMBL" id="DVOG01000097">
    <property type="protein sequence ID" value="HIV04264.1"/>
    <property type="molecule type" value="Genomic_DNA"/>
</dbReference>
<feature type="transmembrane region" description="Helical" evidence="9">
    <location>
        <begin position="28"/>
        <end position="49"/>
    </location>
</feature>
<evidence type="ECO:0000256" key="7">
    <source>
        <dbReference type="ARBA" id="ARBA00023136"/>
    </source>
</evidence>
<dbReference type="PANTHER" id="PTHR30625:SF15">
    <property type="entry name" value="BIOPOLYMER TRANSPORT PROTEIN EXBB"/>
    <property type="match status" value="1"/>
</dbReference>
<evidence type="ECO:0000256" key="2">
    <source>
        <dbReference type="ARBA" id="ARBA00022448"/>
    </source>
</evidence>
<evidence type="ECO:0000256" key="8">
    <source>
        <dbReference type="RuleBase" id="RU004057"/>
    </source>
</evidence>
<accession>A0A9D1NKF0</accession>
<evidence type="ECO:0000256" key="9">
    <source>
        <dbReference type="SAM" id="Phobius"/>
    </source>
</evidence>
<comment type="subcellular location">
    <subcellularLocation>
        <location evidence="1">Cell membrane</location>
        <topology evidence="1">Multi-pass membrane protein</topology>
    </subcellularLocation>
    <subcellularLocation>
        <location evidence="8">Membrane</location>
        <topology evidence="8">Multi-pass membrane protein</topology>
    </subcellularLocation>
</comment>
<comment type="similarity">
    <text evidence="8">Belongs to the exbB/tolQ family.</text>
</comment>
<dbReference type="GO" id="GO:0005886">
    <property type="term" value="C:plasma membrane"/>
    <property type="evidence" value="ECO:0007669"/>
    <property type="project" value="UniProtKB-SubCell"/>
</dbReference>
<evidence type="ECO:0000259" key="10">
    <source>
        <dbReference type="Pfam" id="PF01618"/>
    </source>
</evidence>
<dbReference type="InterPro" id="IPR050790">
    <property type="entry name" value="ExbB/TolQ_transport"/>
</dbReference>
<dbReference type="InterPro" id="IPR002898">
    <property type="entry name" value="MotA_ExbB_proton_chnl"/>
</dbReference>
<evidence type="ECO:0000256" key="6">
    <source>
        <dbReference type="ARBA" id="ARBA00022989"/>
    </source>
</evidence>
<evidence type="ECO:0000313" key="11">
    <source>
        <dbReference type="EMBL" id="HIV04264.1"/>
    </source>
</evidence>
<feature type="transmembrane region" description="Helical" evidence="9">
    <location>
        <begin position="171"/>
        <end position="193"/>
    </location>
</feature>
<evidence type="ECO:0000256" key="5">
    <source>
        <dbReference type="ARBA" id="ARBA00022927"/>
    </source>
</evidence>
<comment type="caution">
    <text evidence="11">The sequence shown here is derived from an EMBL/GenBank/DDBJ whole genome shotgun (WGS) entry which is preliminary data.</text>
</comment>
<organism evidence="11 12">
    <name type="scientific">Candidatus Spyradosoma merdigallinarum</name>
    <dbReference type="NCBI Taxonomy" id="2840950"/>
    <lineage>
        <taxon>Bacteria</taxon>
        <taxon>Pseudomonadati</taxon>
        <taxon>Verrucomicrobiota</taxon>
        <taxon>Opitutia</taxon>
        <taxon>Opitutia incertae sedis</taxon>
        <taxon>Candidatus Spyradosoma</taxon>
    </lineage>
</organism>
<dbReference type="PANTHER" id="PTHR30625">
    <property type="entry name" value="PROTEIN TOLQ"/>
    <property type="match status" value="1"/>
</dbReference>
<dbReference type="GO" id="GO:0017038">
    <property type="term" value="P:protein import"/>
    <property type="evidence" value="ECO:0007669"/>
    <property type="project" value="TreeGrafter"/>
</dbReference>
<keyword evidence="4 9" id="KW-0812">Transmembrane</keyword>
<feature type="transmembrane region" description="Helical" evidence="9">
    <location>
        <begin position="129"/>
        <end position="151"/>
    </location>
</feature>
<sequence>MDFSKDISDMAGGNAGPEFSLVLSGGPFVWLLLAIGFIGLLIIVERVIYLHRGQIRAMAFVEGVCANLRNGRFLEALTVCEESPGPVPRVVKVILLHAKEGEARMRIAAEEAALLEIPVLERRAGTIRALAKIAPLVGLAGTVFAILRAFLAMRAAGHYASADAFAGDIASALAATGVGLCLAAVFHFGYHFVRGRIRSISSDIERSAVAMIRFICYEKDAHADEDE</sequence>
<dbReference type="AlphaFoldDB" id="A0A9D1NKF0"/>
<keyword evidence="5 8" id="KW-0653">Protein transport</keyword>
<evidence type="ECO:0000256" key="3">
    <source>
        <dbReference type="ARBA" id="ARBA00022475"/>
    </source>
</evidence>
<protein>
    <submittedName>
        <fullName evidence="11">MotA/TolQ/ExbB proton channel family protein</fullName>
    </submittedName>
</protein>
<feature type="domain" description="MotA/TolQ/ExbB proton channel" evidence="10">
    <location>
        <begin position="98"/>
        <end position="205"/>
    </location>
</feature>
<reference evidence="11" key="2">
    <citation type="journal article" date="2021" name="PeerJ">
        <title>Extensive microbial diversity within the chicken gut microbiome revealed by metagenomics and culture.</title>
        <authorList>
            <person name="Gilroy R."/>
            <person name="Ravi A."/>
            <person name="Getino M."/>
            <person name="Pursley I."/>
            <person name="Horton D.L."/>
            <person name="Alikhan N.F."/>
            <person name="Baker D."/>
            <person name="Gharbi K."/>
            <person name="Hall N."/>
            <person name="Watson M."/>
            <person name="Adriaenssens E.M."/>
            <person name="Foster-Nyarko E."/>
            <person name="Jarju S."/>
            <person name="Secka A."/>
            <person name="Antonio M."/>
            <person name="Oren A."/>
            <person name="Chaudhuri R.R."/>
            <person name="La Ragione R."/>
            <person name="Hildebrand F."/>
            <person name="Pallen M.J."/>
        </authorList>
    </citation>
    <scope>NUCLEOTIDE SEQUENCE</scope>
    <source>
        <strain evidence="11">10669</strain>
    </source>
</reference>